<dbReference type="GO" id="GO:0003677">
    <property type="term" value="F:DNA binding"/>
    <property type="evidence" value="ECO:0007669"/>
    <property type="project" value="UniProtKB-KW"/>
</dbReference>
<dbReference type="Pfam" id="PF00126">
    <property type="entry name" value="HTH_1"/>
    <property type="match status" value="1"/>
</dbReference>
<keyword evidence="3" id="KW-0238">DNA-binding</keyword>
<comment type="caution">
    <text evidence="6">The sequence shown here is derived from an EMBL/GenBank/DDBJ whole genome shotgun (WGS) entry which is preliminary data.</text>
</comment>
<dbReference type="Proteomes" id="UP000535543">
    <property type="component" value="Unassembled WGS sequence"/>
</dbReference>
<accession>A0A848KRU3</accession>
<dbReference type="InterPro" id="IPR036390">
    <property type="entry name" value="WH_DNA-bd_sf"/>
</dbReference>
<evidence type="ECO:0000313" key="7">
    <source>
        <dbReference type="Proteomes" id="UP000535543"/>
    </source>
</evidence>
<gene>
    <name evidence="6" type="ORF">FGL95_25000</name>
</gene>
<sequence length="313" mass="34561">MTTPTFDVVTLFVLLDIAEAGSLTAGADRANMTASAASQRITKLEQSIKQPVLVRLPRGVELTEAGQVLVARARLFRREMRAARGDLDALRGLHQGTVRLGSFPTASASILSDALKEYHLRWPDIDVRVRSATRPQLLEMLHSSEIEMAILWSYSWTEETERSLTLEPLMQDPTMLLIPADRDIGTDGAWLSALRSQRWIIRSADHPAAEVLYRSCRAAGFDPDVVYEGHDYQEIQAMVAAGVGVAMVPRLSIAQHRPDVRAVAFNKADDVPTRSIYIATLTRRAYTPAMRAVARALHTAVPTPENAMPTHDA</sequence>
<evidence type="ECO:0000256" key="1">
    <source>
        <dbReference type="ARBA" id="ARBA00009437"/>
    </source>
</evidence>
<name>A0A848KRU3_9NOCA</name>
<dbReference type="InterPro" id="IPR050950">
    <property type="entry name" value="HTH-type_LysR_regulators"/>
</dbReference>
<dbReference type="InterPro" id="IPR005119">
    <property type="entry name" value="LysR_subst-bd"/>
</dbReference>
<feature type="domain" description="HTH lysR-type" evidence="5">
    <location>
        <begin position="13"/>
        <end position="63"/>
    </location>
</feature>
<keyword evidence="2" id="KW-0805">Transcription regulation</keyword>
<protein>
    <submittedName>
        <fullName evidence="6">LysR family transcriptional regulator</fullName>
    </submittedName>
</protein>
<dbReference type="PROSITE" id="PS50931">
    <property type="entry name" value="HTH_LYSR"/>
    <property type="match status" value="1"/>
</dbReference>
<keyword evidence="4" id="KW-0804">Transcription</keyword>
<evidence type="ECO:0000313" key="6">
    <source>
        <dbReference type="EMBL" id="NMN98307.1"/>
    </source>
</evidence>
<dbReference type="RefSeq" id="WP_169592408.1">
    <property type="nucleotide sequence ID" value="NZ_VCQU01000010.1"/>
</dbReference>
<dbReference type="CDD" id="cd08423">
    <property type="entry name" value="PBP2_LTTR_like_6"/>
    <property type="match status" value="1"/>
</dbReference>
<dbReference type="Pfam" id="PF03466">
    <property type="entry name" value="LysR_substrate"/>
    <property type="match status" value="1"/>
</dbReference>
<evidence type="ECO:0000256" key="2">
    <source>
        <dbReference type="ARBA" id="ARBA00023015"/>
    </source>
</evidence>
<dbReference type="InterPro" id="IPR000847">
    <property type="entry name" value="LysR_HTH_N"/>
</dbReference>
<evidence type="ECO:0000256" key="3">
    <source>
        <dbReference type="ARBA" id="ARBA00023125"/>
    </source>
</evidence>
<dbReference type="InterPro" id="IPR036388">
    <property type="entry name" value="WH-like_DNA-bd_sf"/>
</dbReference>
<reference evidence="6 7" key="2">
    <citation type="submission" date="2020-06" db="EMBL/GenBank/DDBJ databases">
        <title>Antribacter stalactiti gen. nov., sp. nov., a new member of the family Nacardiaceae isolated from a cave.</title>
        <authorList>
            <person name="Kim I.S."/>
        </authorList>
    </citation>
    <scope>NUCLEOTIDE SEQUENCE [LARGE SCALE GENOMIC DNA]</scope>
    <source>
        <strain evidence="6 7">YC2-7</strain>
    </source>
</reference>
<dbReference type="SUPFAM" id="SSF46785">
    <property type="entry name" value="Winged helix' DNA-binding domain"/>
    <property type="match status" value="1"/>
</dbReference>
<evidence type="ECO:0000259" key="5">
    <source>
        <dbReference type="PROSITE" id="PS50931"/>
    </source>
</evidence>
<dbReference type="GO" id="GO:0003700">
    <property type="term" value="F:DNA-binding transcription factor activity"/>
    <property type="evidence" value="ECO:0007669"/>
    <property type="project" value="InterPro"/>
</dbReference>
<dbReference type="EMBL" id="VCQU01000010">
    <property type="protein sequence ID" value="NMN98307.1"/>
    <property type="molecule type" value="Genomic_DNA"/>
</dbReference>
<dbReference type="Gene3D" id="3.40.190.10">
    <property type="entry name" value="Periplasmic binding protein-like II"/>
    <property type="match status" value="2"/>
</dbReference>
<organism evidence="6 7">
    <name type="scientific">Antrihabitans stalactiti</name>
    <dbReference type="NCBI Taxonomy" id="2584121"/>
    <lineage>
        <taxon>Bacteria</taxon>
        <taxon>Bacillati</taxon>
        <taxon>Actinomycetota</taxon>
        <taxon>Actinomycetes</taxon>
        <taxon>Mycobacteriales</taxon>
        <taxon>Nocardiaceae</taxon>
        <taxon>Antrihabitans</taxon>
    </lineage>
</organism>
<evidence type="ECO:0000256" key="4">
    <source>
        <dbReference type="ARBA" id="ARBA00023163"/>
    </source>
</evidence>
<reference evidence="6 7" key="1">
    <citation type="submission" date="2019-05" db="EMBL/GenBank/DDBJ databases">
        <authorList>
            <person name="Lee S.D."/>
        </authorList>
    </citation>
    <scope>NUCLEOTIDE SEQUENCE [LARGE SCALE GENOMIC DNA]</scope>
    <source>
        <strain evidence="6 7">YC2-7</strain>
    </source>
</reference>
<dbReference type="Gene3D" id="1.10.10.10">
    <property type="entry name" value="Winged helix-like DNA-binding domain superfamily/Winged helix DNA-binding domain"/>
    <property type="match status" value="1"/>
</dbReference>
<dbReference type="SUPFAM" id="SSF53850">
    <property type="entry name" value="Periplasmic binding protein-like II"/>
    <property type="match status" value="1"/>
</dbReference>
<dbReference type="AlphaFoldDB" id="A0A848KRU3"/>
<keyword evidence="7" id="KW-1185">Reference proteome</keyword>
<proteinExistence type="inferred from homology"/>
<dbReference type="GO" id="GO:0005829">
    <property type="term" value="C:cytosol"/>
    <property type="evidence" value="ECO:0007669"/>
    <property type="project" value="TreeGrafter"/>
</dbReference>
<dbReference type="PANTHER" id="PTHR30419">
    <property type="entry name" value="HTH-TYPE TRANSCRIPTIONAL REGULATOR YBHD"/>
    <property type="match status" value="1"/>
</dbReference>
<comment type="similarity">
    <text evidence="1">Belongs to the LysR transcriptional regulatory family.</text>
</comment>